<dbReference type="EMBL" id="VSSQ01037518">
    <property type="protein sequence ID" value="MPM90232.1"/>
    <property type="molecule type" value="Genomic_DNA"/>
</dbReference>
<protein>
    <submittedName>
        <fullName evidence="1">Uncharacterized protein</fullName>
    </submittedName>
</protein>
<accession>A0A645DNX4</accession>
<reference evidence="1" key="1">
    <citation type="submission" date="2019-08" db="EMBL/GenBank/DDBJ databases">
        <authorList>
            <person name="Kucharzyk K."/>
            <person name="Murdoch R.W."/>
            <person name="Higgins S."/>
            <person name="Loffler F."/>
        </authorList>
    </citation>
    <scope>NUCLEOTIDE SEQUENCE</scope>
</reference>
<name>A0A645DNX4_9ZZZZ</name>
<proteinExistence type="predicted"/>
<dbReference type="AlphaFoldDB" id="A0A645DNX4"/>
<organism evidence="1">
    <name type="scientific">bioreactor metagenome</name>
    <dbReference type="NCBI Taxonomy" id="1076179"/>
    <lineage>
        <taxon>unclassified sequences</taxon>
        <taxon>metagenomes</taxon>
        <taxon>ecological metagenomes</taxon>
    </lineage>
</organism>
<sequence>MRKRTRLGLANLLTIFLLLVNIMSPLNPIYAEDLTGTDKTSVLTDFSAVIKQNGAVINEGDTFISTDPISIEISFSVPVSGDYPTPANPVNKGDTASFQLSDAFNLISGSTIALNMGSINVAHVTFATDPITKMVTANVVFDGADEVFDGTSDTVTCQFSANFEYDATAAPVTGGDYLVTILEKTFTVTVPPQEIIYDVTKFSKINIKYIF</sequence>
<evidence type="ECO:0000313" key="1">
    <source>
        <dbReference type="EMBL" id="MPM90232.1"/>
    </source>
</evidence>
<gene>
    <name evidence="1" type="ORF">SDC9_137353</name>
</gene>
<comment type="caution">
    <text evidence="1">The sequence shown here is derived from an EMBL/GenBank/DDBJ whole genome shotgun (WGS) entry which is preliminary data.</text>
</comment>